<dbReference type="PANTHER" id="PTHR43625">
    <property type="entry name" value="AFLATOXIN B1 ALDEHYDE REDUCTASE"/>
    <property type="match status" value="1"/>
</dbReference>
<proteinExistence type="predicted"/>
<name>A0A8H5LRM5_9AGAR</name>
<organism evidence="3 4">
    <name type="scientific">Tetrapyrgos nigripes</name>
    <dbReference type="NCBI Taxonomy" id="182062"/>
    <lineage>
        <taxon>Eukaryota</taxon>
        <taxon>Fungi</taxon>
        <taxon>Dikarya</taxon>
        <taxon>Basidiomycota</taxon>
        <taxon>Agaricomycotina</taxon>
        <taxon>Agaricomycetes</taxon>
        <taxon>Agaricomycetidae</taxon>
        <taxon>Agaricales</taxon>
        <taxon>Marasmiineae</taxon>
        <taxon>Marasmiaceae</taxon>
        <taxon>Tetrapyrgos</taxon>
    </lineage>
</organism>
<dbReference type="GO" id="GO:0016491">
    <property type="term" value="F:oxidoreductase activity"/>
    <property type="evidence" value="ECO:0007669"/>
    <property type="project" value="UniProtKB-KW"/>
</dbReference>
<evidence type="ECO:0000256" key="1">
    <source>
        <dbReference type="ARBA" id="ARBA00023002"/>
    </source>
</evidence>
<dbReference type="CDD" id="cd19077">
    <property type="entry name" value="AKR_AKR8A1-2"/>
    <property type="match status" value="1"/>
</dbReference>
<evidence type="ECO:0000259" key="2">
    <source>
        <dbReference type="Pfam" id="PF00248"/>
    </source>
</evidence>
<dbReference type="Proteomes" id="UP000559256">
    <property type="component" value="Unassembled WGS sequence"/>
</dbReference>
<evidence type="ECO:0000313" key="4">
    <source>
        <dbReference type="Proteomes" id="UP000559256"/>
    </source>
</evidence>
<dbReference type="InterPro" id="IPR050791">
    <property type="entry name" value="Aldo-Keto_reductase"/>
</dbReference>
<dbReference type="EMBL" id="JAACJM010000019">
    <property type="protein sequence ID" value="KAF5367490.1"/>
    <property type="molecule type" value="Genomic_DNA"/>
</dbReference>
<protein>
    <recommendedName>
        <fullName evidence="2">NADP-dependent oxidoreductase domain-containing protein</fullName>
    </recommendedName>
</protein>
<feature type="domain" description="NADP-dependent oxidoreductase" evidence="2">
    <location>
        <begin position="20"/>
        <end position="319"/>
    </location>
</feature>
<dbReference type="OrthoDB" id="37537at2759"/>
<dbReference type="Pfam" id="PF00248">
    <property type="entry name" value="Aldo_ket_red"/>
    <property type="match status" value="1"/>
</dbReference>
<sequence>MVSRSIKLGGTAPDVVVARISHGLMMMTTAVDPVPDEVCFEAIKAGVDALPPGVKAFLNTADFYDRNRGLGNLEMLSRFFAKHPDYAEKTFISVKGGFNPATHGPDCSYEFLKLSVERSIKALGPLKKIDLYEPGRVDRNVGIENIMKTLVSFVEEGKFDHIGLSECNADTLRKAHSIYPITVAEIEVSPFEYGEQQKRVIATAAELNIAVAAYSPLGHGFLTGTIKSPADLPKGDHRSRLTRFKEEHFLNNMALVDDLKAIAQKKGITSAQLCIAWVCTTGPTVIPLAGSSKASRTLENLEAGDIVFTAEELESINEAVGKHEITGDRYYGEHIDMHLWN</sequence>
<evidence type="ECO:0000313" key="3">
    <source>
        <dbReference type="EMBL" id="KAF5367490.1"/>
    </source>
</evidence>
<dbReference type="PANTHER" id="PTHR43625:SF78">
    <property type="entry name" value="PYRIDOXAL REDUCTASE-RELATED"/>
    <property type="match status" value="1"/>
</dbReference>
<keyword evidence="4" id="KW-1185">Reference proteome</keyword>
<comment type="caution">
    <text evidence="3">The sequence shown here is derived from an EMBL/GenBank/DDBJ whole genome shotgun (WGS) entry which is preliminary data.</text>
</comment>
<dbReference type="InterPro" id="IPR023210">
    <property type="entry name" value="NADP_OxRdtase_dom"/>
</dbReference>
<reference evidence="3 4" key="1">
    <citation type="journal article" date="2020" name="ISME J.">
        <title>Uncovering the hidden diversity of litter-decomposition mechanisms in mushroom-forming fungi.</title>
        <authorList>
            <person name="Floudas D."/>
            <person name="Bentzer J."/>
            <person name="Ahren D."/>
            <person name="Johansson T."/>
            <person name="Persson P."/>
            <person name="Tunlid A."/>
        </authorList>
    </citation>
    <scope>NUCLEOTIDE SEQUENCE [LARGE SCALE GENOMIC DNA]</scope>
    <source>
        <strain evidence="3 4">CBS 291.85</strain>
    </source>
</reference>
<dbReference type="AlphaFoldDB" id="A0A8H5LRM5"/>
<dbReference type="SUPFAM" id="SSF51430">
    <property type="entry name" value="NAD(P)-linked oxidoreductase"/>
    <property type="match status" value="1"/>
</dbReference>
<accession>A0A8H5LRM5</accession>
<keyword evidence="1" id="KW-0560">Oxidoreductase</keyword>
<dbReference type="GO" id="GO:0005737">
    <property type="term" value="C:cytoplasm"/>
    <property type="evidence" value="ECO:0007669"/>
    <property type="project" value="TreeGrafter"/>
</dbReference>
<dbReference type="InterPro" id="IPR036812">
    <property type="entry name" value="NAD(P)_OxRdtase_dom_sf"/>
</dbReference>
<gene>
    <name evidence="3" type="ORF">D9758_003748</name>
</gene>
<dbReference type="Gene3D" id="3.20.20.100">
    <property type="entry name" value="NADP-dependent oxidoreductase domain"/>
    <property type="match status" value="1"/>
</dbReference>